<evidence type="ECO:0000259" key="6">
    <source>
        <dbReference type="PROSITE" id="PS51745"/>
    </source>
</evidence>
<dbReference type="InterPro" id="IPR052260">
    <property type="entry name" value="Autophagy_Rcpt_SigReg"/>
</dbReference>
<reference evidence="7 8" key="1">
    <citation type="journal article" date="2007" name="Nature">
        <title>Evolution of genes and genomes on the Drosophila phylogeny.</title>
        <authorList>
            <consortium name="Drosophila 12 Genomes Consortium"/>
            <person name="Clark A.G."/>
            <person name="Eisen M.B."/>
            <person name="Smith D.R."/>
            <person name="Bergman C.M."/>
            <person name="Oliver B."/>
            <person name="Markow T.A."/>
            <person name="Kaufman T.C."/>
            <person name="Kellis M."/>
            <person name="Gelbart W."/>
            <person name="Iyer V.N."/>
            <person name="Pollard D.A."/>
            <person name="Sackton T.B."/>
            <person name="Larracuente A.M."/>
            <person name="Singh N.D."/>
            <person name="Abad J.P."/>
            <person name="Abt D.N."/>
            <person name="Adryan B."/>
            <person name="Aguade M."/>
            <person name="Akashi H."/>
            <person name="Anderson W.W."/>
            <person name="Aquadro C.F."/>
            <person name="Ardell D.H."/>
            <person name="Arguello R."/>
            <person name="Artieri C.G."/>
            <person name="Barbash D.A."/>
            <person name="Barker D."/>
            <person name="Barsanti P."/>
            <person name="Batterham P."/>
            <person name="Batzoglou S."/>
            <person name="Begun D."/>
            <person name="Bhutkar A."/>
            <person name="Blanco E."/>
            <person name="Bosak S.A."/>
            <person name="Bradley R.K."/>
            <person name="Brand A.D."/>
            <person name="Brent M.R."/>
            <person name="Brooks A.N."/>
            <person name="Brown R.H."/>
            <person name="Butlin R.K."/>
            <person name="Caggese C."/>
            <person name="Calvi B.R."/>
            <person name="Bernardo de Carvalho A."/>
            <person name="Caspi A."/>
            <person name="Castrezana S."/>
            <person name="Celniker S.E."/>
            <person name="Chang J.L."/>
            <person name="Chapple C."/>
            <person name="Chatterji S."/>
            <person name="Chinwalla A."/>
            <person name="Civetta A."/>
            <person name="Clifton S.W."/>
            <person name="Comeron J.M."/>
            <person name="Costello J.C."/>
            <person name="Coyne J.A."/>
            <person name="Daub J."/>
            <person name="David R.G."/>
            <person name="Delcher A.L."/>
            <person name="Delehaunty K."/>
            <person name="Do C.B."/>
            <person name="Ebling H."/>
            <person name="Edwards K."/>
            <person name="Eickbush T."/>
            <person name="Evans J.D."/>
            <person name="Filipski A."/>
            <person name="Findeiss S."/>
            <person name="Freyhult E."/>
            <person name="Fulton L."/>
            <person name="Fulton R."/>
            <person name="Garcia A.C."/>
            <person name="Gardiner A."/>
            <person name="Garfield D.A."/>
            <person name="Garvin B.E."/>
            <person name="Gibson G."/>
            <person name="Gilbert D."/>
            <person name="Gnerre S."/>
            <person name="Godfrey J."/>
            <person name="Good R."/>
            <person name="Gotea V."/>
            <person name="Gravely B."/>
            <person name="Greenberg A.J."/>
            <person name="Griffiths-Jones S."/>
            <person name="Gross S."/>
            <person name="Guigo R."/>
            <person name="Gustafson E.A."/>
            <person name="Haerty W."/>
            <person name="Hahn M.W."/>
            <person name="Halligan D.L."/>
            <person name="Halpern A.L."/>
            <person name="Halter G.M."/>
            <person name="Han M.V."/>
            <person name="Heger A."/>
            <person name="Hillier L."/>
            <person name="Hinrichs A.S."/>
            <person name="Holmes I."/>
            <person name="Hoskins R.A."/>
            <person name="Hubisz M.J."/>
            <person name="Hultmark D."/>
            <person name="Huntley M.A."/>
            <person name="Jaffe D.B."/>
            <person name="Jagadeeshan S."/>
            <person name="Jeck W.R."/>
            <person name="Johnson J."/>
            <person name="Jones C.D."/>
            <person name="Jordan W.C."/>
            <person name="Karpen G.H."/>
            <person name="Kataoka E."/>
            <person name="Keightley P.D."/>
            <person name="Kheradpour P."/>
            <person name="Kirkness E.F."/>
            <person name="Koerich L.B."/>
            <person name="Kristiansen K."/>
            <person name="Kudrna D."/>
            <person name="Kulathinal R.J."/>
            <person name="Kumar S."/>
            <person name="Kwok R."/>
            <person name="Lander E."/>
            <person name="Langley C.H."/>
            <person name="Lapoint R."/>
            <person name="Lazzaro B.P."/>
            <person name="Lee S.J."/>
            <person name="Levesque L."/>
            <person name="Li R."/>
            <person name="Lin C.F."/>
            <person name="Lin M.F."/>
            <person name="Lindblad-Toh K."/>
            <person name="Llopart A."/>
            <person name="Long M."/>
            <person name="Low L."/>
            <person name="Lozovsky E."/>
            <person name="Lu J."/>
            <person name="Luo M."/>
            <person name="Machado C.A."/>
            <person name="Makalowski W."/>
            <person name="Marzo M."/>
            <person name="Matsuda M."/>
            <person name="Matzkin L."/>
            <person name="McAllister B."/>
            <person name="McBride C.S."/>
            <person name="McKernan B."/>
            <person name="McKernan K."/>
            <person name="Mendez-Lago M."/>
            <person name="Minx P."/>
            <person name="Mollenhauer M.U."/>
            <person name="Montooth K."/>
            <person name="Mount S.M."/>
            <person name="Mu X."/>
            <person name="Myers E."/>
            <person name="Negre B."/>
            <person name="Newfeld S."/>
            <person name="Nielsen R."/>
            <person name="Noor M.A."/>
            <person name="O'Grady P."/>
            <person name="Pachter L."/>
            <person name="Papaceit M."/>
            <person name="Parisi M.J."/>
            <person name="Parisi M."/>
            <person name="Parts L."/>
            <person name="Pedersen J.S."/>
            <person name="Pesole G."/>
            <person name="Phillippy A.M."/>
            <person name="Ponting C.P."/>
            <person name="Pop M."/>
            <person name="Porcelli D."/>
            <person name="Powell J.R."/>
            <person name="Prohaska S."/>
            <person name="Pruitt K."/>
            <person name="Puig M."/>
            <person name="Quesneville H."/>
            <person name="Ram K.R."/>
            <person name="Rand D."/>
            <person name="Rasmussen M.D."/>
            <person name="Reed L.K."/>
            <person name="Reenan R."/>
            <person name="Reily A."/>
            <person name="Remington K.A."/>
            <person name="Rieger T.T."/>
            <person name="Ritchie M.G."/>
            <person name="Robin C."/>
            <person name="Rogers Y.H."/>
            <person name="Rohde C."/>
            <person name="Rozas J."/>
            <person name="Rubenfield M.J."/>
            <person name="Ruiz A."/>
            <person name="Russo S."/>
            <person name="Salzberg S.L."/>
            <person name="Sanchez-Gracia A."/>
            <person name="Saranga D.J."/>
            <person name="Sato H."/>
            <person name="Schaeffer S.W."/>
            <person name="Schatz M.C."/>
            <person name="Schlenke T."/>
            <person name="Schwartz R."/>
            <person name="Segarra C."/>
            <person name="Singh R.S."/>
            <person name="Sirot L."/>
            <person name="Sirota M."/>
            <person name="Sisneros N.B."/>
            <person name="Smith C.D."/>
            <person name="Smith T.F."/>
            <person name="Spieth J."/>
            <person name="Stage D.E."/>
            <person name="Stark A."/>
            <person name="Stephan W."/>
            <person name="Strausberg R.L."/>
            <person name="Strempel S."/>
            <person name="Sturgill D."/>
            <person name="Sutton G."/>
            <person name="Sutton G.G."/>
            <person name="Tao W."/>
            <person name="Teichmann S."/>
            <person name="Tobari Y.N."/>
            <person name="Tomimura Y."/>
            <person name="Tsolas J.M."/>
            <person name="Valente V.L."/>
            <person name="Venter E."/>
            <person name="Venter J.C."/>
            <person name="Vicario S."/>
            <person name="Vieira F.G."/>
            <person name="Vilella A.J."/>
            <person name="Villasante A."/>
            <person name="Walenz B."/>
            <person name="Wang J."/>
            <person name="Wasserman M."/>
            <person name="Watts T."/>
            <person name="Wilson D."/>
            <person name="Wilson R.K."/>
            <person name="Wing R.A."/>
            <person name="Wolfner M.F."/>
            <person name="Wong A."/>
            <person name="Wong G.K."/>
            <person name="Wu C.I."/>
            <person name="Wu G."/>
            <person name="Yamamoto D."/>
            <person name="Yang H.P."/>
            <person name="Yang S.P."/>
            <person name="Yorke J.A."/>
            <person name="Yoshida K."/>
            <person name="Zdobnov E."/>
            <person name="Zhang P."/>
            <person name="Zhang Y."/>
            <person name="Zimin A.V."/>
            <person name="Baldwin J."/>
            <person name="Abdouelleil A."/>
            <person name="Abdulkadir J."/>
            <person name="Abebe A."/>
            <person name="Abera B."/>
            <person name="Abreu J."/>
            <person name="Acer S.C."/>
            <person name="Aftuck L."/>
            <person name="Alexander A."/>
            <person name="An P."/>
            <person name="Anderson E."/>
            <person name="Anderson S."/>
            <person name="Arachi H."/>
            <person name="Azer M."/>
            <person name="Bachantsang P."/>
            <person name="Barry A."/>
            <person name="Bayul T."/>
            <person name="Berlin A."/>
            <person name="Bessette D."/>
            <person name="Bloom T."/>
            <person name="Blye J."/>
            <person name="Boguslavskiy L."/>
            <person name="Bonnet C."/>
            <person name="Boukhgalter B."/>
            <person name="Bourzgui I."/>
            <person name="Brown A."/>
            <person name="Cahill P."/>
            <person name="Channer S."/>
            <person name="Cheshatsang Y."/>
            <person name="Chuda L."/>
            <person name="Citroen M."/>
            <person name="Collymore A."/>
            <person name="Cooke P."/>
            <person name="Costello M."/>
            <person name="D'Aco K."/>
            <person name="Daza R."/>
            <person name="De Haan G."/>
            <person name="DeGray S."/>
            <person name="DeMaso C."/>
            <person name="Dhargay N."/>
            <person name="Dooley K."/>
            <person name="Dooley E."/>
            <person name="Doricent M."/>
            <person name="Dorje P."/>
            <person name="Dorjee K."/>
            <person name="Dupes A."/>
            <person name="Elong R."/>
            <person name="Falk J."/>
            <person name="Farina A."/>
            <person name="Faro S."/>
            <person name="Ferguson D."/>
            <person name="Fisher S."/>
            <person name="Foley C.D."/>
            <person name="Franke A."/>
            <person name="Friedrich D."/>
            <person name="Gadbois L."/>
            <person name="Gearin G."/>
            <person name="Gearin C.R."/>
            <person name="Giannoukos G."/>
            <person name="Goode T."/>
            <person name="Graham J."/>
            <person name="Grandbois E."/>
            <person name="Grewal S."/>
            <person name="Gyaltsen K."/>
            <person name="Hafez N."/>
            <person name="Hagos B."/>
            <person name="Hall J."/>
            <person name="Henson C."/>
            <person name="Hollinger A."/>
            <person name="Honan T."/>
            <person name="Huard M.D."/>
            <person name="Hughes L."/>
            <person name="Hurhula B."/>
            <person name="Husby M.E."/>
            <person name="Kamat A."/>
            <person name="Kanga B."/>
            <person name="Kashin S."/>
            <person name="Khazanovich D."/>
            <person name="Kisner P."/>
            <person name="Lance K."/>
            <person name="Lara M."/>
            <person name="Lee W."/>
            <person name="Lennon N."/>
            <person name="Letendre F."/>
            <person name="LeVine R."/>
            <person name="Lipovsky A."/>
            <person name="Liu X."/>
            <person name="Liu J."/>
            <person name="Liu S."/>
            <person name="Lokyitsang T."/>
            <person name="Lokyitsang Y."/>
            <person name="Lubonja R."/>
            <person name="Lui A."/>
            <person name="MacDonald P."/>
            <person name="Magnisalis V."/>
            <person name="Maru K."/>
            <person name="Matthews C."/>
            <person name="McCusker W."/>
            <person name="McDonough S."/>
            <person name="Mehta T."/>
            <person name="Meldrim J."/>
            <person name="Meneus L."/>
            <person name="Mihai O."/>
            <person name="Mihalev A."/>
            <person name="Mihova T."/>
            <person name="Mittelman R."/>
            <person name="Mlenga V."/>
            <person name="Montmayeur A."/>
            <person name="Mulrain L."/>
            <person name="Navidi A."/>
            <person name="Naylor J."/>
            <person name="Negash T."/>
            <person name="Nguyen T."/>
            <person name="Nguyen N."/>
            <person name="Nicol R."/>
            <person name="Norbu C."/>
            <person name="Norbu N."/>
            <person name="Novod N."/>
            <person name="O'Neill B."/>
            <person name="Osman S."/>
            <person name="Markiewicz E."/>
            <person name="Oyono O.L."/>
            <person name="Patti C."/>
            <person name="Phunkhang P."/>
            <person name="Pierre F."/>
            <person name="Priest M."/>
            <person name="Raghuraman S."/>
            <person name="Rege F."/>
            <person name="Reyes R."/>
            <person name="Rise C."/>
            <person name="Rogov P."/>
            <person name="Ross K."/>
            <person name="Ryan E."/>
            <person name="Settipalli S."/>
            <person name="Shea T."/>
            <person name="Sherpa N."/>
            <person name="Shi L."/>
            <person name="Shih D."/>
            <person name="Sparrow T."/>
            <person name="Spaulding J."/>
            <person name="Stalker J."/>
            <person name="Stange-Thomann N."/>
            <person name="Stavropoulos S."/>
            <person name="Stone C."/>
            <person name="Strader C."/>
            <person name="Tesfaye S."/>
            <person name="Thomson T."/>
            <person name="Thoulutsang Y."/>
            <person name="Thoulutsang D."/>
            <person name="Topham K."/>
            <person name="Topping I."/>
            <person name="Tsamla T."/>
            <person name="Vassiliev H."/>
            <person name="Vo A."/>
            <person name="Wangchuk T."/>
            <person name="Wangdi T."/>
            <person name="Weiand M."/>
            <person name="Wilkinson J."/>
            <person name="Wilson A."/>
            <person name="Yadav S."/>
            <person name="Young G."/>
            <person name="Yu Q."/>
            <person name="Zembek L."/>
            <person name="Zhong D."/>
            <person name="Zimmer A."/>
            <person name="Zwirko Z."/>
            <person name="Jaffe D.B."/>
            <person name="Alvarez P."/>
            <person name="Brockman W."/>
            <person name="Butler J."/>
            <person name="Chin C."/>
            <person name="Gnerre S."/>
            <person name="Grabherr M."/>
            <person name="Kleber M."/>
            <person name="Mauceli E."/>
            <person name="MacCallum I."/>
        </authorList>
    </citation>
    <scope>NUCLEOTIDE SEQUENCE [LARGE SCALE GENOMIC DNA]</scope>
    <source>
        <strain evidence="8">Tucson 14030-0811.24</strain>
    </source>
</reference>
<evidence type="ECO:0000313" key="8">
    <source>
        <dbReference type="Proteomes" id="UP000007798"/>
    </source>
</evidence>
<accession>A0A0Q9WRB0</accession>
<dbReference type="PROSITE" id="PS51745">
    <property type="entry name" value="PB1"/>
    <property type="match status" value="1"/>
</dbReference>
<evidence type="ECO:0000256" key="3">
    <source>
        <dbReference type="ARBA" id="ARBA00022833"/>
    </source>
</evidence>
<dbReference type="GO" id="GO:0035973">
    <property type="term" value="P:aggrephagy"/>
    <property type="evidence" value="ECO:0007669"/>
    <property type="project" value="TreeGrafter"/>
</dbReference>
<proteinExistence type="predicted"/>
<dbReference type="GO" id="GO:0000423">
    <property type="term" value="P:mitophagy"/>
    <property type="evidence" value="ECO:0007669"/>
    <property type="project" value="TreeGrafter"/>
</dbReference>
<dbReference type="SMR" id="A0A0Q9WRB0"/>
<dbReference type="PANTHER" id="PTHR15090">
    <property type="entry name" value="SEQUESTOSOME 1-RELATED"/>
    <property type="match status" value="1"/>
</dbReference>
<evidence type="ECO:0000256" key="4">
    <source>
        <dbReference type="PROSITE-ProRule" id="PRU00228"/>
    </source>
</evidence>
<dbReference type="InterPro" id="IPR043145">
    <property type="entry name" value="Znf_ZZ_sf"/>
</dbReference>
<organism evidence="7 8">
    <name type="scientific">Drosophila willistoni</name>
    <name type="common">Fruit fly</name>
    <dbReference type="NCBI Taxonomy" id="7260"/>
    <lineage>
        <taxon>Eukaryota</taxon>
        <taxon>Metazoa</taxon>
        <taxon>Ecdysozoa</taxon>
        <taxon>Arthropoda</taxon>
        <taxon>Hexapoda</taxon>
        <taxon>Insecta</taxon>
        <taxon>Pterygota</taxon>
        <taxon>Neoptera</taxon>
        <taxon>Endopterygota</taxon>
        <taxon>Diptera</taxon>
        <taxon>Brachycera</taxon>
        <taxon>Muscomorpha</taxon>
        <taxon>Ephydroidea</taxon>
        <taxon>Drosophilidae</taxon>
        <taxon>Drosophila</taxon>
        <taxon>Sophophora</taxon>
    </lineage>
</organism>
<feature type="domain" description="PB1" evidence="6">
    <location>
        <begin position="3"/>
        <end position="97"/>
    </location>
</feature>
<dbReference type="OrthoDB" id="441278at2759"/>
<keyword evidence="2 4" id="KW-0863">Zinc-finger</keyword>
<dbReference type="Pfam" id="PF00564">
    <property type="entry name" value="PB1"/>
    <property type="match status" value="1"/>
</dbReference>
<dbReference type="SMART" id="SM00291">
    <property type="entry name" value="ZnF_ZZ"/>
    <property type="match status" value="1"/>
</dbReference>
<evidence type="ECO:0000259" key="5">
    <source>
        <dbReference type="PROSITE" id="PS50135"/>
    </source>
</evidence>
<dbReference type="PANTHER" id="PTHR15090:SF0">
    <property type="entry name" value="SEQUESTOSOME-1"/>
    <property type="match status" value="1"/>
</dbReference>
<dbReference type="GO" id="GO:0005080">
    <property type="term" value="F:protein kinase C binding"/>
    <property type="evidence" value="ECO:0007669"/>
    <property type="project" value="TreeGrafter"/>
</dbReference>
<protein>
    <recommendedName>
        <fullName evidence="9">ZZ-type domain-containing protein</fullName>
    </recommendedName>
</protein>
<dbReference type="Proteomes" id="UP000007798">
    <property type="component" value="Unassembled WGS sequence"/>
</dbReference>
<feature type="domain" description="ZZ-type" evidence="5">
    <location>
        <begin position="108"/>
        <end position="168"/>
    </location>
</feature>
<dbReference type="GO" id="GO:0007032">
    <property type="term" value="P:endosome organization"/>
    <property type="evidence" value="ECO:0007669"/>
    <property type="project" value="TreeGrafter"/>
</dbReference>
<dbReference type="PROSITE" id="PS50135">
    <property type="entry name" value="ZF_ZZ_2"/>
    <property type="match status" value="1"/>
</dbReference>
<keyword evidence="8" id="KW-1185">Reference proteome</keyword>
<dbReference type="PROSITE" id="PS01357">
    <property type="entry name" value="ZF_ZZ_1"/>
    <property type="match status" value="1"/>
</dbReference>
<dbReference type="SUPFAM" id="SSF57850">
    <property type="entry name" value="RING/U-box"/>
    <property type="match status" value="1"/>
</dbReference>
<name>A0A0Q9WRB0_DROWI</name>
<dbReference type="GO" id="GO:0044753">
    <property type="term" value="C:amphisome"/>
    <property type="evidence" value="ECO:0007669"/>
    <property type="project" value="TreeGrafter"/>
</dbReference>
<dbReference type="GO" id="GO:0008270">
    <property type="term" value="F:zinc ion binding"/>
    <property type="evidence" value="ECO:0007669"/>
    <property type="project" value="UniProtKB-KW"/>
</dbReference>
<dbReference type="eggNOG" id="KOG4582">
    <property type="taxonomic scope" value="Eukaryota"/>
</dbReference>
<evidence type="ECO:0008006" key="9">
    <source>
        <dbReference type="Google" id="ProtNLM"/>
    </source>
</evidence>
<dbReference type="EMBL" id="CH963920">
    <property type="protein sequence ID" value="KRF98730.1"/>
    <property type="molecule type" value="Genomic_DNA"/>
</dbReference>
<dbReference type="GO" id="GO:0070530">
    <property type="term" value="F:K63-linked polyubiquitin modification-dependent protein binding"/>
    <property type="evidence" value="ECO:0007669"/>
    <property type="project" value="TreeGrafter"/>
</dbReference>
<dbReference type="Pfam" id="PF00569">
    <property type="entry name" value="ZZ"/>
    <property type="match status" value="1"/>
</dbReference>
<dbReference type="InParanoid" id="A0A0Q9WRB0"/>
<sequence length="178" mass="20721">MSEKFMKITYQGPPPATKLNAYLRMPSQTYAVLRREIDMYLFQERQLPKAEIKTFWIDADNDEIEIINQIDYDIFLSKYRSSMHLQIAAIKRRVAPKPVSAPSNFIIHDKITCDICGLCPLVGFRYKCIQCRNFDLCQACEAAHKHPEHMTIRMPTNHRRYKVLPKPSGNGWEIVSNS</sequence>
<dbReference type="InterPro" id="IPR053793">
    <property type="entry name" value="PB1-like"/>
</dbReference>
<keyword evidence="3" id="KW-0862">Zinc</keyword>
<evidence type="ECO:0000256" key="2">
    <source>
        <dbReference type="ARBA" id="ARBA00022771"/>
    </source>
</evidence>
<dbReference type="AlphaFoldDB" id="A0A0Q9WRB0"/>
<dbReference type="CDD" id="cd02340">
    <property type="entry name" value="ZZ_NBR1_like"/>
    <property type="match status" value="1"/>
</dbReference>
<gene>
    <name evidence="7" type="primary">Dwil\GK24659</name>
    <name evidence="7" type="ORF">Dwil_GK24659</name>
</gene>
<dbReference type="Gene3D" id="3.30.60.90">
    <property type="match status" value="1"/>
</dbReference>
<dbReference type="InterPro" id="IPR000433">
    <property type="entry name" value="Znf_ZZ"/>
</dbReference>
<dbReference type="KEGG" id="dwi:6644029"/>
<dbReference type="InterPro" id="IPR000270">
    <property type="entry name" value="PB1_dom"/>
</dbReference>
<evidence type="ECO:0000313" key="7">
    <source>
        <dbReference type="EMBL" id="KRF98730.1"/>
    </source>
</evidence>
<keyword evidence="1" id="KW-0479">Metal-binding</keyword>
<dbReference type="STRING" id="7260.A0A0Q9WRB0"/>
<dbReference type="GO" id="GO:0016235">
    <property type="term" value="C:aggresome"/>
    <property type="evidence" value="ECO:0007669"/>
    <property type="project" value="TreeGrafter"/>
</dbReference>
<evidence type="ECO:0000256" key="1">
    <source>
        <dbReference type="ARBA" id="ARBA00022723"/>
    </source>
</evidence>